<dbReference type="EMBL" id="BACD03000001">
    <property type="protein sequence ID" value="GAO45844.1"/>
    <property type="molecule type" value="Genomic_DNA"/>
</dbReference>
<dbReference type="GO" id="GO:0016020">
    <property type="term" value="C:membrane"/>
    <property type="evidence" value="ECO:0007669"/>
    <property type="project" value="InterPro"/>
</dbReference>
<evidence type="ECO:0000256" key="2">
    <source>
        <dbReference type="ARBA" id="ARBA00022676"/>
    </source>
</evidence>
<keyword evidence="6" id="KW-1185">Reference proteome</keyword>
<evidence type="ECO:0000313" key="6">
    <source>
        <dbReference type="Proteomes" id="UP000033140"/>
    </source>
</evidence>
<comment type="caution">
    <text evidence="5">The sequence shown here is derived from an EMBL/GenBank/DDBJ whole genome shotgun (WGS) entry which is preliminary data.</text>
</comment>
<keyword evidence="3" id="KW-0808">Transferase</keyword>
<evidence type="ECO:0000256" key="3">
    <source>
        <dbReference type="ARBA" id="ARBA00022679"/>
    </source>
</evidence>
<keyword evidence="4" id="KW-0812">Transmembrane</keyword>
<comment type="similarity">
    <text evidence="1">Belongs to the glycosyltransferase 15 family.</text>
</comment>
<dbReference type="GO" id="GO:0000026">
    <property type="term" value="F:alpha-1,2-mannosyltransferase activity"/>
    <property type="evidence" value="ECO:0007669"/>
    <property type="project" value="TreeGrafter"/>
</dbReference>
<proteinExistence type="inferred from homology"/>
<protein>
    <recommendedName>
        <fullName evidence="7">Glycosyltransferase family 15 protein</fullName>
    </recommendedName>
</protein>
<dbReference type="AlphaFoldDB" id="A0A0E9N7N0"/>
<dbReference type="GO" id="GO:0006487">
    <property type="term" value="P:protein N-linked glycosylation"/>
    <property type="evidence" value="ECO:0007669"/>
    <property type="project" value="TreeGrafter"/>
</dbReference>
<dbReference type="Proteomes" id="UP000033140">
    <property type="component" value="Unassembled WGS sequence"/>
</dbReference>
<evidence type="ECO:0008006" key="7">
    <source>
        <dbReference type="Google" id="ProtNLM"/>
    </source>
</evidence>
<accession>A0A0E9N7N0</accession>
<dbReference type="OMA" id="YNDFFEM"/>
<dbReference type="InterPro" id="IPR002685">
    <property type="entry name" value="Glyco_trans_15"/>
</dbReference>
<reference evidence="5 6" key="3">
    <citation type="journal article" date="2015" name="Genome Announc.">
        <title>Draft Genome Sequence of the Archiascomycetous Yeast Saitoella complicata.</title>
        <authorList>
            <person name="Yamauchi K."/>
            <person name="Kondo S."/>
            <person name="Hamamoto M."/>
            <person name="Takahashi Y."/>
            <person name="Ogura Y."/>
            <person name="Hayashi T."/>
            <person name="Nishida H."/>
        </authorList>
    </citation>
    <scope>NUCLEOTIDE SEQUENCE [LARGE SCALE GENOMIC DNA]</scope>
    <source>
        <strain evidence="5 6">NRRL Y-17804</strain>
    </source>
</reference>
<name>A0A0E9N7N0_SAICN</name>
<keyword evidence="2" id="KW-0328">Glycosyltransferase</keyword>
<gene>
    <name evidence="5" type="ORF">G7K_0093-t1</name>
</gene>
<evidence type="ECO:0000256" key="1">
    <source>
        <dbReference type="ARBA" id="ARBA00007677"/>
    </source>
</evidence>
<dbReference type="Pfam" id="PF01793">
    <property type="entry name" value="Glyco_transf_15"/>
    <property type="match status" value="1"/>
</dbReference>
<reference evidence="5 6" key="1">
    <citation type="journal article" date="2011" name="J. Gen. Appl. Microbiol.">
        <title>Draft genome sequencing of the enigmatic yeast Saitoella complicata.</title>
        <authorList>
            <person name="Nishida H."/>
            <person name="Hamamoto M."/>
            <person name="Sugiyama J."/>
        </authorList>
    </citation>
    <scope>NUCLEOTIDE SEQUENCE [LARGE SCALE GENOMIC DNA]</scope>
    <source>
        <strain evidence="5 6">NRRL Y-17804</strain>
    </source>
</reference>
<dbReference type="Gene3D" id="3.90.550.10">
    <property type="entry name" value="Spore Coat Polysaccharide Biosynthesis Protein SpsA, Chain A"/>
    <property type="match status" value="1"/>
</dbReference>
<evidence type="ECO:0000313" key="5">
    <source>
        <dbReference type="EMBL" id="GAO45844.1"/>
    </source>
</evidence>
<dbReference type="GO" id="GO:0005794">
    <property type="term" value="C:Golgi apparatus"/>
    <property type="evidence" value="ECO:0007669"/>
    <property type="project" value="TreeGrafter"/>
</dbReference>
<organism evidence="5 6">
    <name type="scientific">Saitoella complicata (strain BCRC 22490 / CBS 7301 / JCM 7358 / NBRC 10748 / NRRL Y-17804)</name>
    <dbReference type="NCBI Taxonomy" id="698492"/>
    <lineage>
        <taxon>Eukaryota</taxon>
        <taxon>Fungi</taxon>
        <taxon>Dikarya</taxon>
        <taxon>Ascomycota</taxon>
        <taxon>Taphrinomycotina</taxon>
        <taxon>Taphrinomycotina incertae sedis</taxon>
        <taxon>Saitoella</taxon>
    </lineage>
</organism>
<dbReference type="STRING" id="698492.A0A0E9N7N0"/>
<feature type="transmembrane region" description="Helical" evidence="4">
    <location>
        <begin position="69"/>
        <end position="90"/>
    </location>
</feature>
<dbReference type="PANTHER" id="PTHR31121:SF2">
    <property type="entry name" value="MANNOSYLTRANSFERASE KTR5-RELATED"/>
    <property type="match status" value="1"/>
</dbReference>
<sequence length="546" mass="63056">MSSYLNPSYIYSRLPSRPSSSVSLQSLASAASSSADEVRRMTPREMLDAVVVRGKAFAQKRIRIGKYNVYLLPCLLLGLPLLLVVLHLIFRHPSSPVQQWVDPWVPVRPINTQYDEPFVYGCQDPEVAAKAHPRANAAFVILARNSELDGVLESMKSLESRFNRWFNYPYVFLNNDHFNETFMEGVKKATSSKVEFGFVDSSMWGFPNTTDIPEAKELIAQQGDRAIMYGGMESYHHMCRFYSGFFFNHPLLLKYKWYWRVEPEIDYWCDITYDPFVYMEKHDKVYGFTIAIKELRETVPNLFRYASAYKRNHNVSSQGMWEFFLESPPEPEQFEEQPELSPEDQLPSKVQHHEAKVDDNAMEGENYNMCHFWSNFEIARLDFFRSEEYMQFFREMDASGGFWAERWGDAPIHSLAVGALLSKTQVHYFRDIGYRHTDIQHCPGNAPGKQLPRPGFSPNHQYKDALPTEWDQERDNAVGCRCNCPTNLPEVEGKDGSCLITDWSISYSGVVQLLAVGTAFGRNFARYPHCVFEALVLRYSYTLHAT</sequence>
<dbReference type="SUPFAM" id="SSF53448">
    <property type="entry name" value="Nucleotide-diphospho-sugar transferases"/>
    <property type="match status" value="1"/>
</dbReference>
<evidence type="ECO:0000256" key="4">
    <source>
        <dbReference type="SAM" id="Phobius"/>
    </source>
</evidence>
<dbReference type="InterPro" id="IPR029044">
    <property type="entry name" value="Nucleotide-diphossugar_trans"/>
</dbReference>
<dbReference type="GO" id="GO:0000032">
    <property type="term" value="P:cell wall mannoprotein biosynthetic process"/>
    <property type="evidence" value="ECO:0007669"/>
    <property type="project" value="TreeGrafter"/>
</dbReference>
<keyword evidence="4" id="KW-0472">Membrane</keyword>
<keyword evidence="4" id="KW-1133">Transmembrane helix</keyword>
<dbReference type="PANTHER" id="PTHR31121">
    <property type="entry name" value="ALPHA-1,2 MANNOSYLTRANSFERASE KTR1"/>
    <property type="match status" value="1"/>
</dbReference>
<reference evidence="5 6" key="2">
    <citation type="journal article" date="2014" name="J. Gen. Appl. Microbiol.">
        <title>The early diverging ascomycetous budding yeast Saitoella complicata has three histone deacetylases belonging to the Clr6, Hos2, and Rpd3 lineages.</title>
        <authorList>
            <person name="Nishida H."/>
            <person name="Matsumoto T."/>
            <person name="Kondo S."/>
            <person name="Hamamoto M."/>
            <person name="Yoshikawa H."/>
        </authorList>
    </citation>
    <scope>NUCLEOTIDE SEQUENCE [LARGE SCALE GENOMIC DNA]</scope>
    <source>
        <strain evidence="5 6">NRRL Y-17804</strain>
    </source>
</reference>